<dbReference type="Proteomes" id="UP000462362">
    <property type="component" value="Unassembled WGS sequence"/>
</dbReference>
<comment type="caution">
    <text evidence="2">The sequence shown here is derived from an EMBL/GenBank/DDBJ whole genome shotgun (WGS) entry which is preliminary data.</text>
</comment>
<dbReference type="Gene3D" id="3.60.21.10">
    <property type="match status" value="1"/>
</dbReference>
<reference evidence="2 3" key="1">
    <citation type="journal article" date="2019" name="Nat. Med.">
        <title>A library of human gut bacterial isolates paired with longitudinal multiomics data enables mechanistic microbiome research.</title>
        <authorList>
            <person name="Poyet M."/>
            <person name="Groussin M."/>
            <person name="Gibbons S.M."/>
            <person name="Avila-Pacheco J."/>
            <person name="Jiang X."/>
            <person name="Kearney S.M."/>
            <person name="Perrotta A.R."/>
            <person name="Berdy B."/>
            <person name="Zhao S."/>
            <person name="Lieberman T.D."/>
            <person name="Swanson P.K."/>
            <person name="Smith M."/>
            <person name="Roesemann S."/>
            <person name="Alexander J.E."/>
            <person name="Rich S.A."/>
            <person name="Livny J."/>
            <person name="Vlamakis H."/>
            <person name="Clish C."/>
            <person name="Bullock K."/>
            <person name="Deik A."/>
            <person name="Scott J."/>
            <person name="Pierce K.A."/>
            <person name="Xavier R.J."/>
            <person name="Alm E.J."/>
        </authorList>
    </citation>
    <scope>NUCLEOTIDE SEQUENCE [LARGE SCALE GENOMIC DNA]</scope>
    <source>
        <strain evidence="2 3">BIOML-A2</strain>
    </source>
</reference>
<gene>
    <name evidence="2" type="ORF">GMD42_08415</name>
</gene>
<dbReference type="SUPFAM" id="SSF56300">
    <property type="entry name" value="Metallo-dependent phosphatases"/>
    <property type="match status" value="1"/>
</dbReference>
<accession>A0A6I3S7K5</accession>
<dbReference type="RefSeq" id="WP_155165747.1">
    <property type="nucleotide sequence ID" value="NZ_CANTID010000006.1"/>
</dbReference>
<sequence length="278" mass="31416">MSKVFLCGDPHGEFDHILSAIDQWHPDAVLILGDLTPSHSLDEIFKGVKGTKIYWIPGNHDTDSDLIYDRLWRSSFAKHNLHGRVQDVCGVKVAGLGGVFRGQIWMPPAMPLYASPSLFIRKIGKSGMWRGGLPRRHRSTIFQSVYEKLKECKADILITHEAPSMHPKGFKALDDLAVKMGCKIIFHAHQHESKRYCPCNGLCARGIGLRGIIDLEGNVIVPAQVDPRELEAKVRSVPSPVKTQLRRTPASKFRRLNRFNRFSRKGWSNRPPKKERQG</sequence>
<dbReference type="InterPro" id="IPR029052">
    <property type="entry name" value="Metallo-depent_PP-like"/>
</dbReference>
<organism evidence="2 3">
    <name type="scientific">Parasutterella excrementihominis</name>
    <dbReference type="NCBI Taxonomy" id="487175"/>
    <lineage>
        <taxon>Bacteria</taxon>
        <taxon>Pseudomonadati</taxon>
        <taxon>Pseudomonadota</taxon>
        <taxon>Betaproteobacteria</taxon>
        <taxon>Burkholderiales</taxon>
        <taxon>Sutterellaceae</taxon>
        <taxon>Parasutterella</taxon>
    </lineage>
</organism>
<protein>
    <submittedName>
        <fullName evidence="2">Metallophosphoesterase</fullName>
    </submittedName>
</protein>
<evidence type="ECO:0000313" key="3">
    <source>
        <dbReference type="Proteomes" id="UP000462362"/>
    </source>
</evidence>
<dbReference type="AlphaFoldDB" id="A0A6I3S7K5"/>
<evidence type="ECO:0000259" key="1">
    <source>
        <dbReference type="Pfam" id="PF00149"/>
    </source>
</evidence>
<dbReference type="GO" id="GO:0016787">
    <property type="term" value="F:hydrolase activity"/>
    <property type="evidence" value="ECO:0007669"/>
    <property type="project" value="InterPro"/>
</dbReference>
<dbReference type="Pfam" id="PF00149">
    <property type="entry name" value="Metallophos"/>
    <property type="match status" value="1"/>
</dbReference>
<evidence type="ECO:0000313" key="2">
    <source>
        <dbReference type="EMBL" id="MTU43645.1"/>
    </source>
</evidence>
<dbReference type="EMBL" id="WNCL01000024">
    <property type="protein sequence ID" value="MTU43645.1"/>
    <property type="molecule type" value="Genomic_DNA"/>
</dbReference>
<name>A0A6I3S7K5_9BURK</name>
<feature type="domain" description="Calcineurin-like phosphoesterase" evidence="1">
    <location>
        <begin position="3"/>
        <end position="192"/>
    </location>
</feature>
<proteinExistence type="predicted"/>
<dbReference type="InterPro" id="IPR004843">
    <property type="entry name" value="Calcineurin-like_PHP"/>
</dbReference>